<feature type="compositionally biased region" description="Low complexity" evidence="1">
    <location>
        <begin position="108"/>
        <end position="138"/>
    </location>
</feature>
<reference evidence="2 3" key="1">
    <citation type="journal article" date="2023" name="Commun. Biol.">
        <title>Genome analysis of Parmales, the sister group of diatoms, reveals the evolutionary specialization of diatoms from phago-mixotrophs to photoautotrophs.</title>
        <authorList>
            <person name="Ban H."/>
            <person name="Sato S."/>
            <person name="Yoshikawa S."/>
            <person name="Yamada K."/>
            <person name="Nakamura Y."/>
            <person name="Ichinomiya M."/>
            <person name="Sato N."/>
            <person name="Blanc-Mathieu R."/>
            <person name="Endo H."/>
            <person name="Kuwata A."/>
            <person name="Ogata H."/>
        </authorList>
    </citation>
    <scope>NUCLEOTIDE SEQUENCE [LARGE SCALE GENOMIC DNA]</scope>
</reference>
<feature type="compositionally biased region" description="Polar residues" evidence="1">
    <location>
        <begin position="186"/>
        <end position="206"/>
    </location>
</feature>
<feature type="compositionally biased region" description="Basic residues" evidence="1">
    <location>
        <begin position="503"/>
        <end position="514"/>
    </location>
</feature>
<keyword evidence="3" id="KW-1185">Reference proteome</keyword>
<feature type="compositionally biased region" description="Low complexity" evidence="1">
    <location>
        <begin position="347"/>
        <end position="360"/>
    </location>
</feature>
<evidence type="ECO:0000313" key="3">
    <source>
        <dbReference type="Proteomes" id="UP001165060"/>
    </source>
</evidence>
<feature type="compositionally biased region" description="Low complexity" evidence="1">
    <location>
        <begin position="433"/>
        <end position="448"/>
    </location>
</feature>
<proteinExistence type="predicted"/>
<organism evidence="2 3">
    <name type="scientific">Tetraparma gracilis</name>
    <dbReference type="NCBI Taxonomy" id="2962635"/>
    <lineage>
        <taxon>Eukaryota</taxon>
        <taxon>Sar</taxon>
        <taxon>Stramenopiles</taxon>
        <taxon>Ochrophyta</taxon>
        <taxon>Bolidophyceae</taxon>
        <taxon>Parmales</taxon>
        <taxon>Triparmaceae</taxon>
        <taxon>Tetraparma</taxon>
    </lineage>
</organism>
<feature type="compositionally biased region" description="Pro residues" evidence="1">
    <location>
        <begin position="449"/>
        <end position="459"/>
    </location>
</feature>
<evidence type="ECO:0000313" key="2">
    <source>
        <dbReference type="EMBL" id="GMI43077.1"/>
    </source>
</evidence>
<sequence length="514" mass="52204">MSQMNSSFTLSGGKLASLTPGATAAKTPTSRASELRSRLSAAFTPKVPTPGPSAGDENVANGASLTTPAADPFKPSSTLPRSGERTADRRESGVSKARRLSEILRTHATPTQGTPAAPAAPAAAAAPTTAPPLAAAAASQPRSGRKSLSIPSLAAGFSVPEPAPRAPAPAQSPAPSPLGAFASPRAFSQDSGAGLTQDSEATVQYTSAPPSASKLARSSSSGLRDIAKSAEKKARQSPGRARATTPKQHRKSGDGTTELLLSNSGRKPARASLTGATAPTLEPSPPPPAAVAAPRLPADESKGLSFSPFDSRAGRGLQRPISPALAMQASARDSLASEGTAPTVDGAADAPAARPAARAAMPPPAPRSGFNLDASVDYKPSARRMTVSAMVEGEAERQQTNGERTTSSLVRRHTLTNENASDNHWTPQRAAKTKAAAPPSAASTAAVAPPAPPAPPAAPPADEAFFDGGDGGMSEISFEAPPLPYSEEKPVKKAKALKDDKRKSRKSVGGRKSE</sequence>
<feature type="compositionally biased region" description="Pro residues" evidence="1">
    <location>
        <begin position="161"/>
        <end position="176"/>
    </location>
</feature>
<feature type="compositionally biased region" description="Polar residues" evidence="1">
    <location>
        <begin position="398"/>
        <end position="409"/>
    </location>
</feature>
<feature type="region of interest" description="Disordered" evidence="1">
    <location>
        <begin position="1"/>
        <end position="514"/>
    </location>
</feature>
<feature type="compositionally biased region" description="Low complexity" evidence="1">
    <location>
        <begin position="207"/>
        <end position="221"/>
    </location>
</feature>
<accession>A0ABQ6N7L2</accession>
<feature type="compositionally biased region" description="Basic and acidic residues" evidence="1">
    <location>
        <begin position="225"/>
        <end position="234"/>
    </location>
</feature>
<dbReference type="Proteomes" id="UP001165060">
    <property type="component" value="Unassembled WGS sequence"/>
</dbReference>
<protein>
    <recommendedName>
        <fullName evidence="4">Proteophosphoglycan ppg4</fullName>
    </recommendedName>
</protein>
<feature type="compositionally biased region" description="Basic and acidic residues" evidence="1">
    <location>
        <begin position="82"/>
        <end position="105"/>
    </location>
</feature>
<feature type="compositionally biased region" description="Polar residues" evidence="1">
    <location>
        <begin position="1"/>
        <end position="10"/>
    </location>
</feature>
<feature type="non-terminal residue" evidence="2">
    <location>
        <position position="514"/>
    </location>
</feature>
<evidence type="ECO:0008006" key="4">
    <source>
        <dbReference type="Google" id="ProtNLM"/>
    </source>
</evidence>
<feature type="compositionally biased region" description="Basic and acidic residues" evidence="1">
    <location>
        <begin position="486"/>
        <end position="502"/>
    </location>
</feature>
<name>A0ABQ6N7L2_9STRA</name>
<comment type="caution">
    <text evidence="2">The sequence shown here is derived from an EMBL/GenBank/DDBJ whole genome shotgun (WGS) entry which is preliminary data.</text>
</comment>
<feature type="compositionally biased region" description="Polar residues" evidence="1">
    <location>
        <begin position="416"/>
        <end position="426"/>
    </location>
</feature>
<dbReference type="EMBL" id="BRYB01001108">
    <property type="protein sequence ID" value="GMI43077.1"/>
    <property type="molecule type" value="Genomic_DNA"/>
</dbReference>
<gene>
    <name evidence="2" type="ORF">TeGR_g1192</name>
</gene>
<evidence type="ECO:0000256" key="1">
    <source>
        <dbReference type="SAM" id="MobiDB-lite"/>
    </source>
</evidence>